<feature type="region of interest" description="Disordered" evidence="1">
    <location>
        <begin position="18"/>
        <end position="49"/>
    </location>
</feature>
<dbReference type="AlphaFoldDB" id="A0ABC8SDZ1"/>
<feature type="transmembrane region" description="Helical" evidence="2">
    <location>
        <begin position="173"/>
        <end position="205"/>
    </location>
</feature>
<evidence type="ECO:0000256" key="2">
    <source>
        <dbReference type="SAM" id="Phobius"/>
    </source>
</evidence>
<dbReference type="InterPro" id="IPR045880">
    <property type="entry name" value="ZCF37"/>
</dbReference>
<evidence type="ECO:0000313" key="4">
    <source>
        <dbReference type="Proteomes" id="UP001642360"/>
    </source>
</evidence>
<sequence>MFSPFICGSFQDQEEDLEPYSFWSSPKKSSPCSTPKGSRKTGLCSKSKVSKNPYANRGLDKFSELLAELEDKRQKIYTQKGSEKISFVRFVYSNSNDIKPIVVKLKDRKQEKPKDQNLNNVSEAPEKIQVESSEAVSESQQQPPRKQSEEKIKKKKKFTWNIMKMKDLRRPSYYLPVVIIFILLILAVFGRSFAILCTSIGWYLVPTVHGAGSSDLKRPKKKKEYTRRLSERKIVTTDGLSSPKETSPTSVITGPGQHGHRKSW</sequence>
<dbReference type="Proteomes" id="UP001642360">
    <property type="component" value="Unassembled WGS sequence"/>
</dbReference>
<keyword evidence="2" id="KW-0812">Transmembrane</keyword>
<feature type="compositionally biased region" description="Basic and acidic residues" evidence="1">
    <location>
        <begin position="226"/>
        <end position="235"/>
    </location>
</feature>
<evidence type="ECO:0008006" key="5">
    <source>
        <dbReference type="Google" id="ProtNLM"/>
    </source>
</evidence>
<feature type="compositionally biased region" description="Low complexity" evidence="1">
    <location>
        <begin position="19"/>
        <end position="36"/>
    </location>
</feature>
<organism evidence="3 4">
    <name type="scientific">Ilex paraguariensis</name>
    <name type="common">yerba mate</name>
    <dbReference type="NCBI Taxonomy" id="185542"/>
    <lineage>
        <taxon>Eukaryota</taxon>
        <taxon>Viridiplantae</taxon>
        <taxon>Streptophyta</taxon>
        <taxon>Embryophyta</taxon>
        <taxon>Tracheophyta</taxon>
        <taxon>Spermatophyta</taxon>
        <taxon>Magnoliopsida</taxon>
        <taxon>eudicotyledons</taxon>
        <taxon>Gunneridae</taxon>
        <taxon>Pentapetalae</taxon>
        <taxon>asterids</taxon>
        <taxon>campanulids</taxon>
        <taxon>Aquifoliales</taxon>
        <taxon>Aquifoliaceae</taxon>
        <taxon>Ilex</taxon>
    </lineage>
</organism>
<dbReference type="PANTHER" id="PTHR35275">
    <property type="entry name" value="ZCF37"/>
    <property type="match status" value="1"/>
</dbReference>
<feature type="compositionally biased region" description="Polar residues" evidence="1">
    <location>
        <begin position="238"/>
        <end position="252"/>
    </location>
</feature>
<dbReference type="PANTHER" id="PTHR35275:SF1">
    <property type="entry name" value="OS07G0585900 PROTEIN"/>
    <property type="match status" value="1"/>
</dbReference>
<comment type="caution">
    <text evidence="3">The sequence shown here is derived from an EMBL/GenBank/DDBJ whole genome shotgun (WGS) entry which is preliminary data.</text>
</comment>
<gene>
    <name evidence="3" type="ORF">ILEXP_LOCUS23841</name>
</gene>
<feature type="compositionally biased region" description="Low complexity" evidence="1">
    <location>
        <begin position="130"/>
        <end position="142"/>
    </location>
</feature>
<feature type="region of interest" description="Disordered" evidence="1">
    <location>
        <begin position="129"/>
        <end position="152"/>
    </location>
</feature>
<evidence type="ECO:0000313" key="3">
    <source>
        <dbReference type="EMBL" id="CAK9155433.1"/>
    </source>
</evidence>
<reference evidence="3 4" key="1">
    <citation type="submission" date="2024-02" db="EMBL/GenBank/DDBJ databases">
        <authorList>
            <person name="Vignale AGUSTIN F."/>
            <person name="Sosa J E."/>
            <person name="Modenutti C."/>
        </authorList>
    </citation>
    <scope>NUCLEOTIDE SEQUENCE [LARGE SCALE GENOMIC DNA]</scope>
</reference>
<keyword evidence="4" id="KW-1185">Reference proteome</keyword>
<proteinExistence type="predicted"/>
<accession>A0ABC8SDZ1</accession>
<keyword evidence="2" id="KW-1133">Transmembrane helix</keyword>
<keyword evidence="2" id="KW-0472">Membrane</keyword>
<name>A0ABC8SDZ1_9AQUA</name>
<feature type="region of interest" description="Disordered" evidence="1">
    <location>
        <begin position="211"/>
        <end position="264"/>
    </location>
</feature>
<protein>
    <recommendedName>
        <fullName evidence="5">ZCF37</fullName>
    </recommendedName>
</protein>
<dbReference type="EMBL" id="CAUOFW020002702">
    <property type="protein sequence ID" value="CAK9155433.1"/>
    <property type="molecule type" value="Genomic_DNA"/>
</dbReference>
<evidence type="ECO:0000256" key="1">
    <source>
        <dbReference type="SAM" id="MobiDB-lite"/>
    </source>
</evidence>